<feature type="compositionally biased region" description="Basic residues" evidence="1">
    <location>
        <begin position="9"/>
        <end position="20"/>
    </location>
</feature>
<sequence length="251" mass="28005">MAKTEQSRQKKLAKKRSKEIAKRKRLAAEKNALRSVAGQIAASMRLPIDRCYAYASLMDDTEDDGAIGAVLVTRPIPDGRVVFACFLVDKACLGVKDAFARLVTPAQFSDHLDRLRSRSKLIKCDPSVAKKLVTDAVQWAAQFGLDPLGDYERTSRIWHDVDESQCEQTFRFGRNGKPCYIQGPHDSPQFIRRVMESLSQHAGEGNYESTHQIGAPEGIEALFDAEGNPMEQDEMVLPDGDKILRIDHADD</sequence>
<reference evidence="2 3" key="1">
    <citation type="submission" date="2019-02" db="EMBL/GenBank/DDBJ databases">
        <title>Deep-cultivation of Planctomycetes and their phenomic and genomic characterization uncovers novel biology.</title>
        <authorList>
            <person name="Wiegand S."/>
            <person name="Jogler M."/>
            <person name="Boedeker C."/>
            <person name="Pinto D."/>
            <person name="Vollmers J."/>
            <person name="Rivas-Marin E."/>
            <person name="Kohn T."/>
            <person name="Peeters S.H."/>
            <person name="Heuer A."/>
            <person name="Rast P."/>
            <person name="Oberbeckmann S."/>
            <person name="Bunk B."/>
            <person name="Jeske O."/>
            <person name="Meyerdierks A."/>
            <person name="Storesund J.E."/>
            <person name="Kallscheuer N."/>
            <person name="Luecker S."/>
            <person name="Lage O.M."/>
            <person name="Pohl T."/>
            <person name="Merkel B.J."/>
            <person name="Hornburger P."/>
            <person name="Mueller R.-W."/>
            <person name="Bruemmer F."/>
            <person name="Labrenz M."/>
            <person name="Spormann A.M."/>
            <person name="Op den Camp H."/>
            <person name="Overmann J."/>
            <person name="Amann R."/>
            <person name="Jetten M.S.M."/>
            <person name="Mascher T."/>
            <person name="Medema M.H."/>
            <person name="Devos D.P."/>
            <person name="Kaster A.-K."/>
            <person name="Ovreas L."/>
            <person name="Rohde M."/>
            <person name="Galperin M.Y."/>
            <person name="Jogler C."/>
        </authorList>
    </citation>
    <scope>NUCLEOTIDE SEQUENCE [LARGE SCALE GENOMIC DNA]</scope>
    <source>
        <strain evidence="2 3">TBK1r</strain>
    </source>
</reference>
<protein>
    <submittedName>
        <fullName evidence="2">Uncharacterized protein</fullName>
    </submittedName>
</protein>
<feature type="region of interest" description="Disordered" evidence="1">
    <location>
        <begin position="1"/>
        <end position="20"/>
    </location>
</feature>
<accession>A0ABX5XRI3</accession>
<dbReference type="EMBL" id="CP036432">
    <property type="protein sequence ID" value="QDV82494.1"/>
    <property type="molecule type" value="Genomic_DNA"/>
</dbReference>
<organism evidence="2 3">
    <name type="scientific">Stieleria magnilauensis</name>
    <dbReference type="NCBI Taxonomy" id="2527963"/>
    <lineage>
        <taxon>Bacteria</taxon>
        <taxon>Pseudomonadati</taxon>
        <taxon>Planctomycetota</taxon>
        <taxon>Planctomycetia</taxon>
        <taxon>Pirellulales</taxon>
        <taxon>Pirellulaceae</taxon>
        <taxon>Stieleria</taxon>
    </lineage>
</organism>
<feature type="region of interest" description="Disordered" evidence="1">
    <location>
        <begin position="231"/>
        <end position="251"/>
    </location>
</feature>
<dbReference type="Proteomes" id="UP000318081">
    <property type="component" value="Chromosome"/>
</dbReference>
<evidence type="ECO:0000313" key="3">
    <source>
        <dbReference type="Proteomes" id="UP000318081"/>
    </source>
</evidence>
<evidence type="ECO:0000313" key="2">
    <source>
        <dbReference type="EMBL" id="QDV82494.1"/>
    </source>
</evidence>
<feature type="compositionally biased region" description="Basic and acidic residues" evidence="1">
    <location>
        <begin position="239"/>
        <end position="251"/>
    </location>
</feature>
<gene>
    <name evidence="2" type="ORF">TBK1r_14240</name>
</gene>
<dbReference type="RefSeq" id="WP_145208408.1">
    <property type="nucleotide sequence ID" value="NZ_CP036432.1"/>
</dbReference>
<proteinExistence type="predicted"/>
<keyword evidence="3" id="KW-1185">Reference proteome</keyword>
<evidence type="ECO:0000256" key="1">
    <source>
        <dbReference type="SAM" id="MobiDB-lite"/>
    </source>
</evidence>
<name>A0ABX5XRI3_9BACT</name>